<dbReference type="InterPro" id="IPR005502">
    <property type="entry name" value="Ribosyl_crysJ1"/>
</dbReference>
<gene>
    <name evidence="5" type="ORF">GCM10010531_09170</name>
</gene>
<dbReference type="Gene3D" id="3.90.190.10">
    <property type="entry name" value="Protein tyrosine phosphatase superfamily"/>
    <property type="match status" value="1"/>
</dbReference>
<keyword evidence="3" id="KW-0904">Protein phosphatase</keyword>
<evidence type="ECO:0000259" key="4">
    <source>
        <dbReference type="PROSITE" id="PS50056"/>
    </source>
</evidence>
<dbReference type="InterPro" id="IPR050792">
    <property type="entry name" value="ADP-ribosylglycohydrolase"/>
</dbReference>
<dbReference type="Proteomes" id="UP001499924">
    <property type="component" value="Unassembled WGS sequence"/>
</dbReference>
<organism evidence="5 6">
    <name type="scientific">Blastococcus jejuensis</name>
    <dbReference type="NCBI Taxonomy" id="351224"/>
    <lineage>
        <taxon>Bacteria</taxon>
        <taxon>Bacillati</taxon>
        <taxon>Actinomycetota</taxon>
        <taxon>Actinomycetes</taxon>
        <taxon>Geodermatophilales</taxon>
        <taxon>Geodermatophilaceae</taxon>
        <taxon>Blastococcus</taxon>
    </lineage>
</organism>
<dbReference type="Pfam" id="PF03747">
    <property type="entry name" value="ADP_ribosyl_GH"/>
    <property type="match status" value="1"/>
</dbReference>
<dbReference type="PANTHER" id="PTHR16222:SF24">
    <property type="entry name" value="ADP-RIBOSYLHYDROLASE ARH3"/>
    <property type="match status" value="1"/>
</dbReference>
<dbReference type="Gene3D" id="1.10.4080.10">
    <property type="entry name" value="ADP-ribosylation/Crystallin J1"/>
    <property type="match status" value="1"/>
</dbReference>
<dbReference type="PROSITE" id="PS00383">
    <property type="entry name" value="TYR_PHOSPHATASE_1"/>
    <property type="match status" value="1"/>
</dbReference>
<evidence type="ECO:0000313" key="5">
    <source>
        <dbReference type="EMBL" id="GAA3159886.1"/>
    </source>
</evidence>
<dbReference type="SUPFAM" id="SSF52799">
    <property type="entry name" value="(Phosphotyrosine protein) phosphatases II"/>
    <property type="match status" value="1"/>
</dbReference>
<protein>
    <recommendedName>
        <fullName evidence="4">Tyrosine specific protein phosphatases domain-containing protein</fullName>
    </recommendedName>
</protein>
<comment type="caution">
    <text evidence="5">The sequence shown here is derived from an EMBL/GenBank/DDBJ whole genome shotgun (WGS) entry which is preliminary data.</text>
</comment>
<dbReference type="Pfam" id="PF00782">
    <property type="entry name" value="DSPc"/>
    <property type="match status" value="1"/>
</dbReference>
<accession>A0ABP6NVX7</accession>
<keyword evidence="6" id="KW-1185">Reference proteome</keyword>
<sequence>MSPAMHRSHRVAGALVGSAVGDALGAPFEFGPPGQFTARFPVPARGAKTEMCGGGSLGWAPGEFTDDTQMALLVASSLIEHDGLHEADLFDRFRTWVEAGPPDVGNQTRAVLGSNRPWDVAAAEHFQRAGHAAGNGSLMRTTPAAIFFARHGRDATMGAARRISALTHGDPSAGEGCAIFHELMRAALDGDDPLAAVPAALDLVADDHRERWATVLAPDWTPSDATESNGAVWPTLGQAVWALRHGRDFAEVLRLVIDLGGDTDTVAAVTGGLAGAVFGMGGIPMRWSSAVHGRVPGFGDRRWGLADLQELAAALDGKPLVSYDPGVIPRIGPREVLPGIWAGNLDGARYSEDDFAVISLCRLGDPFPHEVHRTAYVADNDYNHDVDTVLADVLDDMAALRAEGHRLLVHCHGGASRTGLVLRGWLIRTEGMSVEEATAHVAERWPHLGLWNASFTAALERLVPG</sequence>
<dbReference type="InterPro" id="IPR000340">
    <property type="entry name" value="Dual-sp_phosphatase_cat-dom"/>
</dbReference>
<proteinExistence type="inferred from homology"/>
<comment type="similarity">
    <text evidence="1">Belongs to the ADP-ribosylglycohydrolase family.</text>
</comment>
<feature type="domain" description="Tyrosine specific protein phosphatases" evidence="4">
    <location>
        <begin position="380"/>
        <end position="448"/>
    </location>
</feature>
<evidence type="ECO:0000256" key="1">
    <source>
        <dbReference type="ARBA" id="ARBA00010702"/>
    </source>
</evidence>
<dbReference type="InterPro" id="IPR020422">
    <property type="entry name" value="TYR_PHOSPHATASE_DUAL_dom"/>
</dbReference>
<dbReference type="InterPro" id="IPR016130">
    <property type="entry name" value="Tyr_Pase_AS"/>
</dbReference>
<dbReference type="InterPro" id="IPR000387">
    <property type="entry name" value="Tyr_Pase_dom"/>
</dbReference>
<reference evidence="6" key="1">
    <citation type="journal article" date="2019" name="Int. J. Syst. Evol. Microbiol.">
        <title>The Global Catalogue of Microorganisms (GCM) 10K type strain sequencing project: providing services to taxonomists for standard genome sequencing and annotation.</title>
        <authorList>
            <consortium name="The Broad Institute Genomics Platform"/>
            <consortium name="The Broad Institute Genome Sequencing Center for Infectious Disease"/>
            <person name="Wu L."/>
            <person name="Ma J."/>
        </authorList>
    </citation>
    <scope>NUCLEOTIDE SEQUENCE [LARGE SCALE GENOMIC DNA]</scope>
    <source>
        <strain evidence="6">JCM 15614</strain>
    </source>
</reference>
<dbReference type="PANTHER" id="PTHR16222">
    <property type="entry name" value="ADP-RIBOSYLGLYCOHYDROLASE"/>
    <property type="match status" value="1"/>
</dbReference>
<dbReference type="PROSITE" id="PS50056">
    <property type="entry name" value="TYR_PHOSPHATASE_2"/>
    <property type="match status" value="1"/>
</dbReference>
<dbReference type="InterPro" id="IPR029021">
    <property type="entry name" value="Prot-tyrosine_phosphatase-like"/>
</dbReference>
<dbReference type="SUPFAM" id="SSF101478">
    <property type="entry name" value="ADP-ribosylglycohydrolase"/>
    <property type="match status" value="1"/>
</dbReference>
<dbReference type="EMBL" id="BAAAVV010000002">
    <property type="protein sequence ID" value="GAA3159886.1"/>
    <property type="molecule type" value="Genomic_DNA"/>
</dbReference>
<dbReference type="SMART" id="SM00195">
    <property type="entry name" value="DSPc"/>
    <property type="match status" value="1"/>
</dbReference>
<evidence type="ECO:0000256" key="2">
    <source>
        <dbReference type="ARBA" id="ARBA00022801"/>
    </source>
</evidence>
<evidence type="ECO:0000313" key="6">
    <source>
        <dbReference type="Proteomes" id="UP001499924"/>
    </source>
</evidence>
<keyword evidence="2" id="KW-0378">Hydrolase</keyword>
<name>A0ABP6NVX7_9ACTN</name>
<dbReference type="InterPro" id="IPR036705">
    <property type="entry name" value="Ribosyl_crysJ1_sf"/>
</dbReference>
<evidence type="ECO:0000256" key="3">
    <source>
        <dbReference type="ARBA" id="ARBA00022912"/>
    </source>
</evidence>